<feature type="chain" id="PRO_5043034749" description="DUF8021 domain-containing protein" evidence="1">
    <location>
        <begin position="20"/>
        <end position="194"/>
    </location>
</feature>
<keyword evidence="4" id="KW-1185">Reference proteome</keyword>
<dbReference type="PROSITE" id="PS51257">
    <property type="entry name" value="PROKAR_LIPOPROTEIN"/>
    <property type="match status" value="1"/>
</dbReference>
<keyword evidence="1" id="KW-0732">Signal</keyword>
<evidence type="ECO:0000259" key="2">
    <source>
        <dbReference type="Pfam" id="PF26061"/>
    </source>
</evidence>
<protein>
    <recommendedName>
        <fullName evidence="2">DUF8021 domain-containing protein</fullName>
    </recommendedName>
</protein>
<gene>
    <name evidence="3" type="ORF">QBC32DRAFT_393164</name>
</gene>
<accession>A0AAN6SEY4</accession>
<evidence type="ECO:0000313" key="4">
    <source>
        <dbReference type="Proteomes" id="UP001303222"/>
    </source>
</evidence>
<organism evidence="3 4">
    <name type="scientific">Pseudoneurospora amorphoporcata</name>
    <dbReference type="NCBI Taxonomy" id="241081"/>
    <lineage>
        <taxon>Eukaryota</taxon>
        <taxon>Fungi</taxon>
        <taxon>Dikarya</taxon>
        <taxon>Ascomycota</taxon>
        <taxon>Pezizomycotina</taxon>
        <taxon>Sordariomycetes</taxon>
        <taxon>Sordariomycetidae</taxon>
        <taxon>Sordariales</taxon>
        <taxon>Sordariaceae</taxon>
        <taxon>Pseudoneurospora</taxon>
    </lineage>
</organism>
<evidence type="ECO:0000256" key="1">
    <source>
        <dbReference type="SAM" id="SignalP"/>
    </source>
</evidence>
<dbReference type="Proteomes" id="UP001303222">
    <property type="component" value="Unassembled WGS sequence"/>
</dbReference>
<dbReference type="InterPro" id="IPR058334">
    <property type="entry name" value="DUF8021"/>
</dbReference>
<feature type="domain" description="DUF8021" evidence="2">
    <location>
        <begin position="102"/>
        <end position="180"/>
    </location>
</feature>
<dbReference type="AlphaFoldDB" id="A0AAN6SEY4"/>
<name>A0AAN6SEY4_9PEZI</name>
<sequence length="194" mass="21476">MRSPTLFTVFSCLITSASCYCKYSFLHGATSTYTFALSAGKPEFFTLDCSTFTQVINTDPARPYPGDWLFNATGYAHWDAQASWDPISTECSTDEVESKRLKRDSRAVIKAAGDANSDRFANVNVSVPFNTPCARLEGGGVYTDPELSYKQTCDSGLPSHVRVTKRRYVIDETMGAVASFKGERLPIYILCRLV</sequence>
<evidence type="ECO:0000313" key="3">
    <source>
        <dbReference type="EMBL" id="KAK3951124.1"/>
    </source>
</evidence>
<dbReference type="EMBL" id="MU859156">
    <property type="protein sequence ID" value="KAK3951124.1"/>
    <property type="molecule type" value="Genomic_DNA"/>
</dbReference>
<reference evidence="3" key="1">
    <citation type="journal article" date="2023" name="Mol. Phylogenet. Evol.">
        <title>Genome-scale phylogeny and comparative genomics of the fungal order Sordariales.</title>
        <authorList>
            <person name="Hensen N."/>
            <person name="Bonometti L."/>
            <person name="Westerberg I."/>
            <person name="Brannstrom I.O."/>
            <person name="Guillou S."/>
            <person name="Cros-Aarteil S."/>
            <person name="Calhoun S."/>
            <person name="Haridas S."/>
            <person name="Kuo A."/>
            <person name="Mondo S."/>
            <person name="Pangilinan J."/>
            <person name="Riley R."/>
            <person name="LaButti K."/>
            <person name="Andreopoulos B."/>
            <person name="Lipzen A."/>
            <person name="Chen C."/>
            <person name="Yan M."/>
            <person name="Daum C."/>
            <person name="Ng V."/>
            <person name="Clum A."/>
            <person name="Steindorff A."/>
            <person name="Ohm R.A."/>
            <person name="Martin F."/>
            <person name="Silar P."/>
            <person name="Natvig D.O."/>
            <person name="Lalanne C."/>
            <person name="Gautier V."/>
            <person name="Ament-Velasquez S.L."/>
            <person name="Kruys A."/>
            <person name="Hutchinson M.I."/>
            <person name="Powell A.J."/>
            <person name="Barry K."/>
            <person name="Miller A.N."/>
            <person name="Grigoriev I.V."/>
            <person name="Debuchy R."/>
            <person name="Gladieux P."/>
            <person name="Hiltunen Thoren M."/>
            <person name="Johannesson H."/>
        </authorList>
    </citation>
    <scope>NUCLEOTIDE SEQUENCE</scope>
    <source>
        <strain evidence="3">CBS 626.80</strain>
    </source>
</reference>
<dbReference type="Pfam" id="PF26061">
    <property type="entry name" value="DUF8021"/>
    <property type="match status" value="1"/>
</dbReference>
<comment type="caution">
    <text evidence="3">The sequence shown here is derived from an EMBL/GenBank/DDBJ whole genome shotgun (WGS) entry which is preliminary data.</text>
</comment>
<reference evidence="3" key="2">
    <citation type="submission" date="2023-06" db="EMBL/GenBank/DDBJ databases">
        <authorList>
            <consortium name="Lawrence Berkeley National Laboratory"/>
            <person name="Mondo S.J."/>
            <person name="Hensen N."/>
            <person name="Bonometti L."/>
            <person name="Westerberg I."/>
            <person name="Brannstrom I.O."/>
            <person name="Guillou S."/>
            <person name="Cros-Aarteil S."/>
            <person name="Calhoun S."/>
            <person name="Haridas S."/>
            <person name="Kuo A."/>
            <person name="Pangilinan J."/>
            <person name="Riley R."/>
            <person name="Labutti K."/>
            <person name="Andreopoulos B."/>
            <person name="Lipzen A."/>
            <person name="Chen C."/>
            <person name="Yanf M."/>
            <person name="Daum C."/>
            <person name="Ng V."/>
            <person name="Clum A."/>
            <person name="Steindorff A."/>
            <person name="Ohm R."/>
            <person name="Martin F."/>
            <person name="Silar P."/>
            <person name="Natvig D."/>
            <person name="Lalanne C."/>
            <person name="Gautier V."/>
            <person name="Ament-Velasquez S.L."/>
            <person name="Kruys A."/>
            <person name="Hutchinson M.I."/>
            <person name="Powell A.J."/>
            <person name="Barry K."/>
            <person name="Miller A.N."/>
            <person name="Grigoriev I.V."/>
            <person name="Debuchy R."/>
            <person name="Gladieux P."/>
            <person name="Thoren M.H."/>
            <person name="Johannesson H."/>
        </authorList>
    </citation>
    <scope>NUCLEOTIDE SEQUENCE</scope>
    <source>
        <strain evidence="3">CBS 626.80</strain>
    </source>
</reference>
<proteinExistence type="predicted"/>
<feature type="signal peptide" evidence="1">
    <location>
        <begin position="1"/>
        <end position="19"/>
    </location>
</feature>